<dbReference type="PANTHER" id="PTHR43133">
    <property type="entry name" value="RNA POLYMERASE ECF-TYPE SIGMA FACTO"/>
    <property type="match status" value="1"/>
</dbReference>
<dbReference type="InterPro" id="IPR013325">
    <property type="entry name" value="RNA_pol_sigma_r2"/>
</dbReference>
<keyword evidence="3" id="KW-0731">Sigma factor</keyword>
<evidence type="ECO:0000313" key="8">
    <source>
        <dbReference type="Proteomes" id="UP000295504"/>
    </source>
</evidence>
<evidence type="ECO:0000256" key="2">
    <source>
        <dbReference type="ARBA" id="ARBA00023015"/>
    </source>
</evidence>
<dbReference type="SUPFAM" id="SSF88946">
    <property type="entry name" value="Sigma2 domain of RNA polymerase sigma factors"/>
    <property type="match status" value="1"/>
</dbReference>
<reference evidence="7 8" key="1">
    <citation type="submission" date="2019-03" db="EMBL/GenBank/DDBJ databases">
        <title>Genomic Encyclopedia of Type Strains, Phase IV (KMG-IV): sequencing the most valuable type-strain genomes for metagenomic binning, comparative biology and taxonomic classification.</title>
        <authorList>
            <person name="Goeker M."/>
        </authorList>
    </citation>
    <scope>NUCLEOTIDE SEQUENCE [LARGE SCALE GENOMIC DNA]</scope>
    <source>
        <strain evidence="7 8">DSM 100013</strain>
    </source>
</reference>
<keyword evidence="4" id="KW-0804">Transcription</keyword>
<dbReference type="SUPFAM" id="SSF88659">
    <property type="entry name" value="Sigma3 and sigma4 domains of RNA polymerase sigma factors"/>
    <property type="match status" value="1"/>
</dbReference>
<dbReference type="Gene3D" id="1.10.10.10">
    <property type="entry name" value="Winged helix-like DNA-binding domain superfamily/Winged helix DNA-binding domain"/>
    <property type="match status" value="1"/>
</dbReference>
<dbReference type="GO" id="GO:0016987">
    <property type="term" value="F:sigma factor activity"/>
    <property type="evidence" value="ECO:0007669"/>
    <property type="project" value="UniProtKB-KW"/>
</dbReference>
<keyword evidence="2" id="KW-0805">Transcription regulation</keyword>
<keyword evidence="8" id="KW-1185">Reference proteome</keyword>
<dbReference type="GO" id="GO:0003677">
    <property type="term" value="F:DNA binding"/>
    <property type="evidence" value="ECO:0007669"/>
    <property type="project" value="InterPro"/>
</dbReference>
<comment type="caution">
    <text evidence="7">The sequence shown here is derived from an EMBL/GenBank/DDBJ whole genome shotgun (WGS) entry which is preliminary data.</text>
</comment>
<dbReference type="InterPro" id="IPR013249">
    <property type="entry name" value="RNA_pol_sigma70_r4_t2"/>
</dbReference>
<dbReference type="Gene3D" id="1.10.1740.10">
    <property type="match status" value="1"/>
</dbReference>
<name>A0A4R2TVP6_9FIRM</name>
<proteinExistence type="inferred from homology"/>
<dbReference type="NCBIfam" id="TIGR02937">
    <property type="entry name" value="sigma70-ECF"/>
    <property type="match status" value="1"/>
</dbReference>
<dbReference type="InterPro" id="IPR014284">
    <property type="entry name" value="RNA_pol_sigma-70_dom"/>
</dbReference>
<dbReference type="Pfam" id="PF08281">
    <property type="entry name" value="Sigma70_r4_2"/>
    <property type="match status" value="1"/>
</dbReference>
<dbReference type="InterPro" id="IPR007627">
    <property type="entry name" value="RNA_pol_sigma70_r2"/>
</dbReference>
<accession>A0A4R2TVP6</accession>
<feature type="domain" description="RNA polymerase sigma factor 70 region 4 type 2" evidence="6">
    <location>
        <begin position="120"/>
        <end position="170"/>
    </location>
</feature>
<evidence type="ECO:0000259" key="6">
    <source>
        <dbReference type="Pfam" id="PF08281"/>
    </source>
</evidence>
<dbReference type="CDD" id="cd06171">
    <property type="entry name" value="Sigma70_r4"/>
    <property type="match status" value="1"/>
</dbReference>
<dbReference type="PANTHER" id="PTHR43133:SF51">
    <property type="entry name" value="RNA POLYMERASE SIGMA FACTOR"/>
    <property type="match status" value="1"/>
</dbReference>
<dbReference type="InterPro" id="IPR013324">
    <property type="entry name" value="RNA_pol_sigma_r3/r4-like"/>
</dbReference>
<evidence type="ECO:0000256" key="4">
    <source>
        <dbReference type="ARBA" id="ARBA00023163"/>
    </source>
</evidence>
<dbReference type="Pfam" id="PF04542">
    <property type="entry name" value="Sigma70_r2"/>
    <property type="match status" value="1"/>
</dbReference>
<dbReference type="GO" id="GO:0006352">
    <property type="term" value="P:DNA-templated transcription initiation"/>
    <property type="evidence" value="ECO:0007669"/>
    <property type="project" value="InterPro"/>
</dbReference>
<evidence type="ECO:0000259" key="5">
    <source>
        <dbReference type="Pfam" id="PF04542"/>
    </source>
</evidence>
<evidence type="ECO:0000313" key="7">
    <source>
        <dbReference type="EMBL" id="TCQ07022.1"/>
    </source>
</evidence>
<comment type="similarity">
    <text evidence="1">Belongs to the sigma-70 factor family. ECF subfamily.</text>
</comment>
<dbReference type="AlphaFoldDB" id="A0A4R2TVP6"/>
<feature type="domain" description="RNA polymerase sigma-70 region 2" evidence="5">
    <location>
        <begin position="31"/>
        <end position="97"/>
    </location>
</feature>
<protein>
    <submittedName>
        <fullName evidence="7">RNA polymerase sigma-70 factor (ECF subfamily)</fullName>
    </submittedName>
</protein>
<dbReference type="InterPro" id="IPR036388">
    <property type="entry name" value="WH-like_DNA-bd_sf"/>
</dbReference>
<evidence type="ECO:0000256" key="3">
    <source>
        <dbReference type="ARBA" id="ARBA00023082"/>
    </source>
</evidence>
<dbReference type="EMBL" id="SLYC01000002">
    <property type="protein sequence ID" value="TCQ07022.1"/>
    <property type="molecule type" value="Genomic_DNA"/>
</dbReference>
<dbReference type="InterPro" id="IPR039425">
    <property type="entry name" value="RNA_pol_sigma-70-like"/>
</dbReference>
<organism evidence="7 8">
    <name type="scientific">Serpentinicella alkaliphila</name>
    <dbReference type="NCBI Taxonomy" id="1734049"/>
    <lineage>
        <taxon>Bacteria</taxon>
        <taxon>Bacillati</taxon>
        <taxon>Bacillota</taxon>
        <taxon>Clostridia</taxon>
        <taxon>Peptostreptococcales</taxon>
        <taxon>Natronincolaceae</taxon>
        <taxon>Serpentinicella</taxon>
    </lineage>
</organism>
<gene>
    <name evidence="7" type="ORF">EDD79_100218</name>
</gene>
<dbReference type="RefSeq" id="WP_165913594.1">
    <property type="nucleotide sequence ID" value="NZ_CP058648.1"/>
</dbReference>
<evidence type="ECO:0000256" key="1">
    <source>
        <dbReference type="ARBA" id="ARBA00010641"/>
    </source>
</evidence>
<sequence>MEFTEQCQLGSATSLTVIKAIQGNKSAFSILFKEYYNTSYRVSRSILKKDSDIEDALQEAAIKAYKSIIKLKDADLFKSWFIRIVINESYNVLKRKTHLPLDTLTNCTSTPNEICNDIDIKNAILNLDDDLRLVTVLYYYEDLSIKSISKLLNIPEGTVKSRLSRARNKLYDILSIEEDI</sequence>
<dbReference type="Proteomes" id="UP000295504">
    <property type="component" value="Unassembled WGS sequence"/>
</dbReference>